<feature type="transmembrane region" description="Helical" evidence="2">
    <location>
        <begin position="405"/>
        <end position="425"/>
    </location>
</feature>
<feature type="domain" description="SGNH" evidence="4">
    <location>
        <begin position="513"/>
        <end position="739"/>
    </location>
</feature>
<evidence type="ECO:0000256" key="1">
    <source>
        <dbReference type="SAM" id="MobiDB-lite"/>
    </source>
</evidence>
<dbReference type="AlphaFoldDB" id="A0A4R8UZI8"/>
<dbReference type="RefSeq" id="WP_134502911.1">
    <property type="nucleotide sequence ID" value="NZ_SOEY01000018.1"/>
</dbReference>
<name>A0A4R8UZI8_9MICO</name>
<keyword evidence="5" id="KW-0808">Transferase</keyword>
<dbReference type="Pfam" id="PF19040">
    <property type="entry name" value="SGNH"/>
    <property type="match status" value="1"/>
</dbReference>
<feature type="transmembrane region" description="Helical" evidence="2">
    <location>
        <begin position="348"/>
        <end position="368"/>
    </location>
</feature>
<dbReference type="PANTHER" id="PTHR23028">
    <property type="entry name" value="ACETYLTRANSFERASE"/>
    <property type="match status" value="1"/>
</dbReference>
<evidence type="ECO:0000259" key="4">
    <source>
        <dbReference type="Pfam" id="PF19040"/>
    </source>
</evidence>
<evidence type="ECO:0000313" key="6">
    <source>
        <dbReference type="Proteomes" id="UP000298173"/>
    </source>
</evidence>
<dbReference type="Pfam" id="PF01757">
    <property type="entry name" value="Acyl_transf_3"/>
    <property type="match status" value="1"/>
</dbReference>
<dbReference type="EMBL" id="SOEY01000018">
    <property type="protein sequence ID" value="TFB73351.1"/>
    <property type="molecule type" value="Genomic_DNA"/>
</dbReference>
<proteinExistence type="predicted"/>
<keyword evidence="6" id="KW-1185">Reference proteome</keyword>
<feature type="transmembrane region" description="Helical" evidence="2">
    <location>
        <begin position="259"/>
        <end position="277"/>
    </location>
</feature>
<dbReference type="GO" id="GO:0016020">
    <property type="term" value="C:membrane"/>
    <property type="evidence" value="ECO:0007669"/>
    <property type="project" value="TreeGrafter"/>
</dbReference>
<feature type="transmembrane region" description="Helical" evidence="2">
    <location>
        <begin position="170"/>
        <end position="187"/>
    </location>
</feature>
<feature type="transmembrane region" description="Helical" evidence="2">
    <location>
        <begin position="233"/>
        <end position="252"/>
    </location>
</feature>
<evidence type="ECO:0000256" key="2">
    <source>
        <dbReference type="SAM" id="Phobius"/>
    </source>
</evidence>
<protein>
    <submittedName>
        <fullName evidence="5">Acyltransferase</fullName>
    </submittedName>
</protein>
<gene>
    <name evidence="5" type="ORF">E3O06_09025</name>
</gene>
<dbReference type="InterPro" id="IPR043968">
    <property type="entry name" value="SGNH"/>
</dbReference>
<dbReference type="PANTHER" id="PTHR23028:SF53">
    <property type="entry name" value="ACYL_TRANSF_3 DOMAIN-CONTAINING PROTEIN"/>
    <property type="match status" value="1"/>
</dbReference>
<feature type="transmembrane region" description="Helical" evidence="2">
    <location>
        <begin position="323"/>
        <end position="342"/>
    </location>
</feature>
<keyword evidence="2" id="KW-0812">Transmembrane</keyword>
<keyword evidence="5" id="KW-0012">Acyltransferase</keyword>
<sequence length="747" mass="79289">MSVQSVRERHERAPDHVGPTGGKSATRTFRGDIEGLRAVAVIVVILDHLLGWPSGGFIGVDIFFVISGFLITSLLLKEHARTGRISLVDFYRRRIRRILPVSLLVLVVTVAIGYLLLPGVRALSTLWDGVYSALFVANWHFAFVGTDYLQATNAVSPLQHYWSLAVEEQFYFVWPFVLIVIFALAGRRTLSARALITSVAVTTGVITLAFLAWSFALTSTSPAIAYFSTGARAWELGIGALLAAAAPGIAKLSAAFRPVLAWLGLALIAMSLVLISRDSPFPAPWGLLPVAGSALVIAAGIGQPEQRLLFPLTNPVSRYIGKISYSLYLWHFPVVILLATVFATDSPLYLPLAIVLMLALSVFSFHFVEDPIRRSLWLENSQTRQRERMRRPATQHRSGLTAAQAWIGALVVVTLVIVSISFVALKGGTSSGPSAAAVDPAPLGLAPLGAGADLGVQTPAEPATLLATRQAAITAALASTAWPETTPTFDALGDNSGAPEWVDDNCLSVSAKNAAGCRYGDPTAAKTAVLLGDSMAISYMPAIRAALEPLGYNVQSLTMFSCPAVNISVAPKNASDASAATCDDHHAWVYAEVARISPDLVIMSSLAGSIVRLASGNEGAAALTEWQTATTDTITALKGSTDHVAVLSPPPASTPFAECKTLTSGPADCTYRPSSLYQKVVAAERAAVTSAGDFAQYVNVVPWLCVDNSCPAVIDNTPVFFDGQHFVREASTQLGPLLAEALFPPAE</sequence>
<dbReference type="GO" id="GO:0016747">
    <property type="term" value="F:acyltransferase activity, transferring groups other than amino-acyl groups"/>
    <property type="evidence" value="ECO:0007669"/>
    <property type="project" value="InterPro"/>
</dbReference>
<feature type="transmembrane region" description="Helical" evidence="2">
    <location>
        <begin position="35"/>
        <end position="51"/>
    </location>
</feature>
<dbReference type="GO" id="GO:0009103">
    <property type="term" value="P:lipopolysaccharide biosynthetic process"/>
    <property type="evidence" value="ECO:0007669"/>
    <property type="project" value="TreeGrafter"/>
</dbReference>
<feature type="transmembrane region" description="Helical" evidence="2">
    <location>
        <begin position="97"/>
        <end position="117"/>
    </location>
</feature>
<dbReference type="InterPro" id="IPR050879">
    <property type="entry name" value="Acyltransferase_3"/>
</dbReference>
<feature type="transmembrane region" description="Helical" evidence="2">
    <location>
        <begin position="57"/>
        <end position="76"/>
    </location>
</feature>
<keyword evidence="2" id="KW-1133">Transmembrane helix</keyword>
<feature type="domain" description="Acyltransferase 3" evidence="3">
    <location>
        <begin position="32"/>
        <end position="363"/>
    </location>
</feature>
<dbReference type="OrthoDB" id="3404679at2"/>
<keyword evidence="2" id="KW-0472">Membrane</keyword>
<organism evidence="5 6">
    <name type="scientific">Cryobacterium glaciale</name>
    <dbReference type="NCBI Taxonomy" id="1259145"/>
    <lineage>
        <taxon>Bacteria</taxon>
        <taxon>Bacillati</taxon>
        <taxon>Actinomycetota</taxon>
        <taxon>Actinomycetes</taxon>
        <taxon>Micrococcales</taxon>
        <taxon>Microbacteriaceae</taxon>
        <taxon>Cryobacterium</taxon>
    </lineage>
</organism>
<feature type="compositionally biased region" description="Basic and acidic residues" evidence="1">
    <location>
        <begin position="1"/>
        <end position="15"/>
    </location>
</feature>
<dbReference type="Proteomes" id="UP000298173">
    <property type="component" value="Unassembled WGS sequence"/>
</dbReference>
<feature type="transmembrane region" description="Helical" evidence="2">
    <location>
        <begin position="194"/>
        <end position="213"/>
    </location>
</feature>
<evidence type="ECO:0000259" key="3">
    <source>
        <dbReference type="Pfam" id="PF01757"/>
    </source>
</evidence>
<accession>A0A4R8UZI8</accession>
<reference evidence="5 6" key="1">
    <citation type="submission" date="2019-03" db="EMBL/GenBank/DDBJ databases">
        <title>Genomics of glacier-inhabiting Cryobacterium strains.</title>
        <authorList>
            <person name="Liu Q."/>
            <person name="Xin Y.-H."/>
        </authorList>
    </citation>
    <scope>NUCLEOTIDE SEQUENCE [LARGE SCALE GENOMIC DNA]</scope>
    <source>
        <strain evidence="5 6">HLT2-23</strain>
    </source>
</reference>
<feature type="transmembrane region" description="Helical" evidence="2">
    <location>
        <begin position="283"/>
        <end position="302"/>
    </location>
</feature>
<evidence type="ECO:0000313" key="5">
    <source>
        <dbReference type="EMBL" id="TFB73351.1"/>
    </source>
</evidence>
<feature type="region of interest" description="Disordered" evidence="1">
    <location>
        <begin position="1"/>
        <end position="26"/>
    </location>
</feature>
<dbReference type="InterPro" id="IPR002656">
    <property type="entry name" value="Acyl_transf_3_dom"/>
</dbReference>
<comment type="caution">
    <text evidence="5">The sequence shown here is derived from an EMBL/GenBank/DDBJ whole genome shotgun (WGS) entry which is preliminary data.</text>
</comment>